<evidence type="ECO:0000313" key="4">
    <source>
        <dbReference type="EMBL" id="MEF2112226.1"/>
    </source>
</evidence>
<accession>A0ABU7ULD7</accession>
<name>A0ABU7ULD7_9CLOT</name>
<dbReference type="Pfam" id="PF07690">
    <property type="entry name" value="MFS_1"/>
    <property type="match status" value="1"/>
</dbReference>
<feature type="transmembrane region" description="Helical" evidence="2">
    <location>
        <begin position="88"/>
        <end position="107"/>
    </location>
</feature>
<feature type="transmembrane region" description="Helical" evidence="2">
    <location>
        <begin position="366"/>
        <end position="387"/>
    </location>
</feature>
<feature type="transmembrane region" description="Helical" evidence="2">
    <location>
        <begin position="393"/>
        <end position="414"/>
    </location>
</feature>
<keyword evidence="2" id="KW-1133">Transmembrane helix</keyword>
<proteinExistence type="predicted"/>
<feature type="transmembrane region" description="Helical" evidence="2">
    <location>
        <begin position="53"/>
        <end position="76"/>
    </location>
</feature>
<feature type="transmembrane region" description="Helical" evidence="2">
    <location>
        <begin position="268"/>
        <end position="289"/>
    </location>
</feature>
<evidence type="ECO:0000256" key="2">
    <source>
        <dbReference type="SAM" id="Phobius"/>
    </source>
</evidence>
<comment type="subcellular location">
    <subcellularLocation>
        <location evidence="1">Cell membrane</location>
        <topology evidence="1">Multi-pass membrane protein</topology>
    </subcellularLocation>
</comment>
<dbReference type="PANTHER" id="PTHR23528:SF1">
    <property type="entry name" value="MAJOR FACILITATOR SUPERFAMILY (MFS) PROFILE DOMAIN-CONTAINING PROTEIN"/>
    <property type="match status" value="1"/>
</dbReference>
<gene>
    <name evidence="4" type="ORF">SJI18_07900</name>
</gene>
<dbReference type="Proteomes" id="UP001498469">
    <property type="component" value="Unassembled WGS sequence"/>
</dbReference>
<feature type="transmembrane region" description="Helical" evidence="2">
    <location>
        <begin position="113"/>
        <end position="135"/>
    </location>
</feature>
<sequence length="433" mass="46459">MENHVFEKTPFLKLMVAAVLGVGTSIAPLVLLTFGLIQFSIIRIVGPEHVTAAYGVAAGIQGLAIVILGPLGGVIADKTTFKMGRRRFWIIAGSIGGAISMLTITYAPSMPVLILGFCFVQLFYGMVSLSCYSLVPEQVEPERFGRVSGIFGAAGPIFVMVGMMIMGVFADVPIQQKLFVITIIQLVCGIMSALLVKDSHFKGNKSSENKKSFSDGFKNLYPSVKKYPCYTWALLTKLFINITNAGLGLLPLFYIARFHLGQAEIFKINAYTSPSIMLMVVAGIAGGFLSDKIKKQKIFVMVSALITGVCLVTFAFAHIVALVVIGNFAFNFGFGMYGAVDNALVNRILPSKEDIGKDIAIMNATVQLASALVNFVAPMCIALGIILLGGDGYTFFFLILAGFSVLSALAVIPIPEVGKSLNEKSVEKAELVD</sequence>
<dbReference type="RefSeq" id="WP_216249047.1">
    <property type="nucleotide sequence ID" value="NZ_JAZHFS010000006.1"/>
</dbReference>
<dbReference type="PROSITE" id="PS50850">
    <property type="entry name" value="MFS"/>
    <property type="match status" value="1"/>
</dbReference>
<dbReference type="InterPro" id="IPR011701">
    <property type="entry name" value="MFS"/>
</dbReference>
<evidence type="ECO:0000256" key="1">
    <source>
        <dbReference type="ARBA" id="ARBA00004651"/>
    </source>
</evidence>
<reference evidence="4 5" key="1">
    <citation type="submission" date="2023-11" db="EMBL/GenBank/DDBJ databases">
        <title>Draft genome sequence of a psychrophilic Clostridium strain from permafrost water brine.</title>
        <authorList>
            <person name="Shcherbakova V.A."/>
            <person name="Trubitsyn V.E."/>
            <person name="Zakharyuk A.G."/>
        </authorList>
    </citation>
    <scope>NUCLEOTIDE SEQUENCE [LARGE SCALE GENOMIC DNA]</scope>
    <source>
        <strain evidence="4 5">14F</strain>
    </source>
</reference>
<comment type="caution">
    <text evidence="4">The sequence shown here is derived from an EMBL/GenBank/DDBJ whole genome shotgun (WGS) entry which is preliminary data.</text>
</comment>
<keyword evidence="5" id="KW-1185">Reference proteome</keyword>
<feature type="transmembrane region" description="Helical" evidence="2">
    <location>
        <begin position="298"/>
        <end position="322"/>
    </location>
</feature>
<dbReference type="InterPro" id="IPR020846">
    <property type="entry name" value="MFS_dom"/>
</dbReference>
<feature type="transmembrane region" description="Helical" evidence="2">
    <location>
        <begin position="147"/>
        <end position="170"/>
    </location>
</feature>
<evidence type="ECO:0000313" key="5">
    <source>
        <dbReference type="Proteomes" id="UP001498469"/>
    </source>
</evidence>
<dbReference type="PANTHER" id="PTHR23528">
    <property type="match status" value="1"/>
</dbReference>
<feature type="domain" description="Major facilitator superfamily (MFS) profile" evidence="3">
    <location>
        <begin position="1"/>
        <end position="419"/>
    </location>
</feature>
<evidence type="ECO:0000259" key="3">
    <source>
        <dbReference type="PROSITE" id="PS50850"/>
    </source>
</evidence>
<dbReference type="EMBL" id="JAZHFS010000006">
    <property type="protein sequence ID" value="MEF2112226.1"/>
    <property type="molecule type" value="Genomic_DNA"/>
</dbReference>
<keyword evidence="2" id="KW-0812">Transmembrane</keyword>
<feature type="transmembrane region" description="Helical" evidence="2">
    <location>
        <begin position="328"/>
        <end position="345"/>
    </location>
</feature>
<organism evidence="4 5">
    <name type="scientific">Clostridium frigoriphilum</name>
    <dbReference type="NCBI Taxonomy" id="443253"/>
    <lineage>
        <taxon>Bacteria</taxon>
        <taxon>Bacillati</taxon>
        <taxon>Bacillota</taxon>
        <taxon>Clostridia</taxon>
        <taxon>Eubacteriales</taxon>
        <taxon>Clostridiaceae</taxon>
        <taxon>Clostridium</taxon>
    </lineage>
</organism>
<feature type="transmembrane region" description="Helical" evidence="2">
    <location>
        <begin position="12"/>
        <end position="41"/>
    </location>
</feature>
<keyword evidence="2" id="KW-0472">Membrane</keyword>
<protein>
    <submittedName>
        <fullName evidence="4">MFS transporter</fullName>
    </submittedName>
</protein>
<feature type="transmembrane region" description="Helical" evidence="2">
    <location>
        <begin position="176"/>
        <end position="196"/>
    </location>
</feature>
<feature type="transmembrane region" description="Helical" evidence="2">
    <location>
        <begin position="234"/>
        <end position="256"/>
    </location>
</feature>